<evidence type="ECO:0000259" key="2">
    <source>
        <dbReference type="PROSITE" id="PS50853"/>
    </source>
</evidence>
<dbReference type="Gene3D" id="2.60.40.10">
    <property type="entry name" value="Immunoglobulins"/>
    <property type="match status" value="1"/>
</dbReference>
<keyword evidence="1" id="KW-0732">Signal</keyword>
<comment type="caution">
    <text evidence="3">The sequence shown here is derived from an EMBL/GenBank/DDBJ whole genome shotgun (WGS) entry which is preliminary data.</text>
</comment>
<dbReference type="SUPFAM" id="SSF49265">
    <property type="entry name" value="Fibronectin type III"/>
    <property type="match status" value="1"/>
</dbReference>
<accession>A0ABV4TE48</accession>
<evidence type="ECO:0000313" key="3">
    <source>
        <dbReference type="EMBL" id="MFA9192358.1"/>
    </source>
</evidence>
<dbReference type="InterPro" id="IPR011050">
    <property type="entry name" value="Pectin_lyase_fold/virulence"/>
</dbReference>
<proteinExistence type="predicted"/>
<reference evidence="3 4" key="1">
    <citation type="submission" date="2024-04" db="EMBL/GenBank/DDBJ databases">
        <title>New Clade of Flavobacterium.</title>
        <authorList>
            <person name="Matos L."/>
            <person name="Proenca D.N."/>
            <person name="Fransisco R.M."/>
            <person name="Chung A.P."/>
            <person name="Maccario L."/>
            <person name="Sorensen S.J."/>
            <person name="Morais P.V."/>
        </authorList>
    </citation>
    <scope>NUCLEOTIDE SEQUENCE [LARGE SCALE GENOMIC DNA]</scope>
    <source>
        <strain evidence="3 4">FZUC8N2.13</strain>
    </source>
</reference>
<feature type="domain" description="Fibronectin type-III" evidence="2">
    <location>
        <begin position="41"/>
        <end position="132"/>
    </location>
</feature>
<dbReference type="PROSITE" id="PS51257">
    <property type="entry name" value="PROKAR_LIPOPROTEIN"/>
    <property type="match status" value="1"/>
</dbReference>
<dbReference type="Proteomes" id="UP001574169">
    <property type="component" value="Unassembled WGS sequence"/>
</dbReference>
<sequence length="534" mass="57673">MRKFIIKIFLASLLVIGSLMSSCTGYNEDVIDMLEVNRAFAPVELEAFIRTQTTVELNWTPRDNVDHYVVEFSADDPNFTTIARSLEVSASELPLKVQMEGETVYSIRVKAVVNGLEDSKWTTITATTLSEQIFTAIIDGDIASKEATLRWVAGSNVTSIVLTPGGITHAITAEEKANGIAMLTGLSPETTYQAVIYNGTKKRGVVTFTTGIDIGDGILVKSTDDLLVVIANADSGAKLFLEPGEYKSFGTDGVTPNTDIILAKSITISGIPGKTKPVLRYKVTVNAGTSNVSLLDLELDGRVYNTTSGLFENITNASVISVTGATSNYGDFLISGCNIHDYTRALISANVSAARVNSFTVENSIITNVNTNIGADFIDFRNTYVANVTLKNSTFDKCSTSRDFVRIDAASGLSNTGLITTVLIDACTIHNSTMTATNRILYVRFLNNVLTVRKTLFANTPAIYSNQANTAIPTFTDNNYFNSPNFKDATITNNKVDAAGTTLDPGFTNAATGDFTISNQTLKDRIVGDPRWIK</sequence>
<evidence type="ECO:0000256" key="1">
    <source>
        <dbReference type="SAM" id="SignalP"/>
    </source>
</evidence>
<dbReference type="Pfam" id="PF17161">
    <property type="entry name" value="DUF5123"/>
    <property type="match status" value="1"/>
</dbReference>
<name>A0ABV4TE48_9FLAO</name>
<evidence type="ECO:0000313" key="4">
    <source>
        <dbReference type="Proteomes" id="UP001574169"/>
    </source>
</evidence>
<feature type="signal peptide" evidence="1">
    <location>
        <begin position="1"/>
        <end position="27"/>
    </location>
</feature>
<gene>
    <name evidence="3" type="ORF">AAGV28_13345</name>
</gene>
<dbReference type="SUPFAM" id="SSF51126">
    <property type="entry name" value="Pectin lyase-like"/>
    <property type="match status" value="1"/>
</dbReference>
<protein>
    <submittedName>
        <fullName evidence="3">DUF5123 domain-containing protein</fullName>
    </submittedName>
</protein>
<dbReference type="InterPro" id="IPR036116">
    <property type="entry name" value="FN3_sf"/>
</dbReference>
<dbReference type="EMBL" id="JBCFQL010000014">
    <property type="protein sequence ID" value="MFA9192358.1"/>
    <property type="molecule type" value="Genomic_DNA"/>
</dbReference>
<dbReference type="InterPro" id="IPR013783">
    <property type="entry name" value="Ig-like_fold"/>
</dbReference>
<dbReference type="RefSeq" id="WP_373407252.1">
    <property type="nucleotide sequence ID" value="NZ_JBCFQL010000014.1"/>
</dbReference>
<organism evidence="3 4">
    <name type="scientific">Flavobacterium zubiriense</name>
    <dbReference type="NCBI Taxonomy" id="3138075"/>
    <lineage>
        <taxon>Bacteria</taxon>
        <taxon>Pseudomonadati</taxon>
        <taxon>Bacteroidota</taxon>
        <taxon>Flavobacteriia</taxon>
        <taxon>Flavobacteriales</taxon>
        <taxon>Flavobacteriaceae</taxon>
        <taxon>Flavobacterium</taxon>
    </lineage>
</organism>
<dbReference type="InterPro" id="IPR003961">
    <property type="entry name" value="FN3_dom"/>
</dbReference>
<feature type="chain" id="PRO_5045925684" evidence="1">
    <location>
        <begin position="28"/>
        <end position="534"/>
    </location>
</feature>
<dbReference type="PROSITE" id="PS50853">
    <property type="entry name" value="FN3"/>
    <property type="match status" value="1"/>
</dbReference>
<dbReference type="InterPro" id="IPR032530">
    <property type="entry name" value="DUF4957"/>
</dbReference>
<dbReference type="Pfam" id="PF16318">
    <property type="entry name" value="DUF4957"/>
    <property type="match status" value="1"/>
</dbReference>
<dbReference type="CDD" id="cd00063">
    <property type="entry name" value="FN3"/>
    <property type="match status" value="1"/>
</dbReference>
<keyword evidence="4" id="KW-1185">Reference proteome</keyword>
<dbReference type="InterPro" id="IPR033427">
    <property type="entry name" value="DUF5123"/>
</dbReference>